<proteinExistence type="predicted"/>
<gene>
    <name evidence="1" type="ORF">AXF42_Ash005852</name>
</gene>
<organism evidence="1 2">
    <name type="scientific">Apostasia shenzhenica</name>
    <dbReference type="NCBI Taxonomy" id="1088818"/>
    <lineage>
        <taxon>Eukaryota</taxon>
        <taxon>Viridiplantae</taxon>
        <taxon>Streptophyta</taxon>
        <taxon>Embryophyta</taxon>
        <taxon>Tracheophyta</taxon>
        <taxon>Spermatophyta</taxon>
        <taxon>Magnoliopsida</taxon>
        <taxon>Liliopsida</taxon>
        <taxon>Asparagales</taxon>
        <taxon>Orchidaceae</taxon>
        <taxon>Apostasioideae</taxon>
        <taxon>Apostasia</taxon>
    </lineage>
</organism>
<dbReference type="AlphaFoldDB" id="A0A2I0BCJ8"/>
<evidence type="ECO:0000313" key="1">
    <source>
        <dbReference type="EMBL" id="PKA65518.1"/>
    </source>
</evidence>
<accession>A0A2I0BCJ8</accession>
<name>A0A2I0BCJ8_9ASPA</name>
<keyword evidence="2" id="KW-1185">Reference proteome</keyword>
<protein>
    <submittedName>
        <fullName evidence="1">Uncharacterized protein</fullName>
    </submittedName>
</protein>
<dbReference type="EMBL" id="KZ451895">
    <property type="protein sequence ID" value="PKA65518.1"/>
    <property type="molecule type" value="Genomic_DNA"/>
</dbReference>
<sequence length="73" mass="8241">MESMYACKCLSTNPQANSIADEYQADPLRLALGIPVHIKNQRVTFEGCRGKCLHYQFDYKVCKDLGLYHLSSG</sequence>
<reference evidence="1 2" key="1">
    <citation type="journal article" date="2017" name="Nature">
        <title>The Apostasia genome and the evolution of orchids.</title>
        <authorList>
            <person name="Zhang G.Q."/>
            <person name="Liu K.W."/>
            <person name="Li Z."/>
            <person name="Lohaus R."/>
            <person name="Hsiao Y.Y."/>
            <person name="Niu S.C."/>
            <person name="Wang J.Y."/>
            <person name="Lin Y.C."/>
            <person name="Xu Q."/>
            <person name="Chen L.J."/>
            <person name="Yoshida K."/>
            <person name="Fujiwara S."/>
            <person name="Wang Z.W."/>
            <person name="Zhang Y.Q."/>
            <person name="Mitsuda N."/>
            <person name="Wang M."/>
            <person name="Liu G.H."/>
            <person name="Pecoraro L."/>
            <person name="Huang H.X."/>
            <person name="Xiao X.J."/>
            <person name="Lin M."/>
            <person name="Wu X.Y."/>
            <person name="Wu W.L."/>
            <person name="Chen Y.Y."/>
            <person name="Chang S.B."/>
            <person name="Sakamoto S."/>
            <person name="Ohme-Takagi M."/>
            <person name="Yagi M."/>
            <person name="Zeng S.J."/>
            <person name="Shen C.Y."/>
            <person name="Yeh C.M."/>
            <person name="Luo Y.B."/>
            <person name="Tsai W.C."/>
            <person name="Van de Peer Y."/>
            <person name="Liu Z.J."/>
        </authorList>
    </citation>
    <scope>NUCLEOTIDE SEQUENCE [LARGE SCALE GENOMIC DNA]</scope>
    <source>
        <strain evidence="2">cv. Shenzhen</strain>
        <tissue evidence="1">Stem</tissue>
    </source>
</reference>
<evidence type="ECO:0000313" key="2">
    <source>
        <dbReference type="Proteomes" id="UP000236161"/>
    </source>
</evidence>
<dbReference type="Proteomes" id="UP000236161">
    <property type="component" value="Unassembled WGS sequence"/>
</dbReference>